<name>A0A7G9Z678_9EURY</name>
<feature type="binding site" evidence="11">
    <location>
        <begin position="404"/>
        <end position="406"/>
    </location>
    <ligand>
        <name>L-phenylalanine</name>
        <dbReference type="ChEBI" id="CHEBI:58095"/>
    </ligand>
</feature>
<keyword evidence="4 11" id="KW-0436">Ligase</keyword>
<dbReference type="InterPro" id="IPR036390">
    <property type="entry name" value="WH_DNA-bd_sf"/>
</dbReference>
<dbReference type="Gene3D" id="1.10.10.10">
    <property type="entry name" value="Winged helix-like DNA-binding domain superfamily/Winged helix DNA-binding domain"/>
    <property type="match status" value="1"/>
</dbReference>
<dbReference type="Gene3D" id="3.30.930.10">
    <property type="entry name" value="Bira Bifunctional Protein, Domain 2"/>
    <property type="match status" value="1"/>
</dbReference>
<comment type="subcellular location">
    <subcellularLocation>
        <location evidence="1 11">Cytoplasm</location>
    </subcellularLocation>
</comment>
<feature type="binding site" evidence="11">
    <location>
        <position position="446"/>
    </location>
    <ligand>
        <name>Mg(2+)</name>
        <dbReference type="ChEBI" id="CHEBI:18420"/>
        <note>ligand shared with heterodimeric partner</note>
    </ligand>
</feature>
<dbReference type="GO" id="GO:0005524">
    <property type="term" value="F:ATP binding"/>
    <property type="evidence" value="ECO:0007669"/>
    <property type="project" value="UniProtKB-UniRule"/>
</dbReference>
<feature type="binding site" evidence="11">
    <location>
        <position position="444"/>
    </location>
    <ligand>
        <name>L-phenylalanine</name>
        <dbReference type="ChEBI" id="CHEBI:58095"/>
    </ligand>
</feature>
<dbReference type="GO" id="GO:0000287">
    <property type="term" value="F:magnesium ion binding"/>
    <property type="evidence" value="ECO:0007669"/>
    <property type="project" value="UniProtKB-UniRule"/>
</dbReference>
<feature type="domain" description="Aminoacyl-transfer RNA synthetases class-II family profile" evidence="12">
    <location>
        <begin position="264"/>
        <end position="505"/>
    </location>
</feature>
<evidence type="ECO:0000256" key="5">
    <source>
        <dbReference type="ARBA" id="ARBA00022723"/>
    </source>
</evidence>
<dbReference type="AlphaFoldDB" id="A0A7G9Z678"/>
<dbReference type="PANTHER" id="PTHR11538:SF40">
    <property type="entry name" value="PHENYLALANINE--TRNA LIGASE ALPHA SUBUNIT"/>
    <property type="match status" value="1"/>
</dbReference>
<evidence type="ECO:0000259" key="12">
    <source>
        <dbReference type="PROSITE" id="PS50862"/>
    </source>
</evidence>
<evidence type="ECO:0000256" key="8">
    <source>
        <dbReference type="ARBA" id="ARBA00022842"/>
    </source>
</evidence>
<proteinExistence type="inferred from homology"/>
<dbReference type="NCBIfam" id="TIGR00468">
    <property type="entry name" value="pheS"/>
    <property type="match status" value="1"/>
</dbReference>
<evidence type="ECO:0000256" key="11">
    <source>
        <dbReference type="HAMAP-Rule" id="MF_00282"/>
    </source>
</evidence>
<keyword evidence="5 11" id="KW-0479">Metal-binding</keyword>
<evidence type="ECO:0000256" key="1">
    <source>
        <dbReference type="ARBA" id="ARBA00004496"/>
    </source>
</evidence>
<comment type="subunit">
    <text evidence="11">Tetramer of two alpha and two beta subunits.</text>
</comment>
<evidence type="ECO:0000256" key="9">
    <source>
        <dbReference type="ARBA" id="ARBA00022917"/>
    </source>
</evidence>
<dbReference type="EMBL" id="MT631628">
    <property type="protein sequence ID" value="QNO55762.1"/>
    <property type="molecule type" value="Genomic_DNA"/>
</dbReference>
<keyword evidence="3 11" id="KW-0963">Cytoplasm</keyword>
<keyword evidence="10 11" id="KW-0030">Aminoacyl-tRNA synthetase</keyword>
<comment type="similarity">
    <text evidence="2 11">Belongs to the class-II aminoacyl-tRNA synthetase family. Phe-tRNA synthetase alpha subunit type 2 subfamily.</text>
</comment>
<dbReference type="SUPFAM" id="SSF46785">
    <property type="entry name" value="Winged helix' DNA-binding domain"/>
    <property type="match status" value="1"/>
</dbReference>
<comment type="catalytic activity">
    <reaction evidence="11">
        <text>tRNA(Phe) + L-phenylalanine + ATP = L-phenylalanyl-tRNA(Phe) + AMP + diphosphate + H(+)</text>
        <dbReference type="Rhea" id="RHEA:19413"/>
        <dbReference type="Rhea" id="RHEA-COMP:9668"/>
        <dbReference type="Rhea" id="RHEA-COMP:9699"/>
        <dbReference type="ChEBI" id="CHEBI:15378"/>
        <dbReference type="ChEBI" id="CHEBI:30616"/>
        <dbReference type="ChEBI" id="CHEBI:33019"/>
        <dbReference type="ChEBI" id="CHEBI:58095"/>
        <dbReference type="ChEBI" id="CHEBI:78442"/>
        <dbReference type="ChEBI" id="CHEBI:78531"/>
        <dbReference type="ChEBI" id="CHEBI:456215"/>
        <dbReference type="EC" id="6.1.1.20"/>
    </reaction>
</comment>
<dbReference type="InterPro" id="IPR002319">
    <property type="entry name" value="Phenylalanyl-tRNA_Synthase"/>
</dbReference>
<keyword evidence="9 11" id="KW-0648">Protein biosynthesis</keyword>
<comment type="cofactor">
    <cofactor evidence="11">
        <name>Mg(2+)</name>
        <dbReference type="ChEBI" id="CHEBI:18420"/>
    </cofactor>
    <text evidence="11">Binds 2 magnesium ions per tetramer.</text>
</comment>
<reference evidence="13" key="1">
    <citation type="submission" date="2020-06" db="EMBL/GenBank/DDBJ databases">
        <title>Unique genomic features of the anaerobic methanotrophic archaea.</title>
        <authorList>
            <person name="Chadwick G.L."/>
            <person name="Skennerton C.T."/>
            <person name="Laso-Perez R."/>
            <person name="Leu A.O."/>
            <person name="Speth D.R."/>
            <person name="Yu H."/>
            <person name="Morgan-Lang C."/>
            <person name="Hatzenpichler R."/>
            <person name="Goudeau D."/>
            <person name="Malmstrom R."/>
            <person name="Brazelton W.J."/>
            <person name="Woyke T."/>
            <person name="Hallam S.J."/>
            <person name="Tyson G.W."/>
            <person name="Wegener G."/>
            <person name="Boetius A."/>
            <person name="Orphan V."/>
        </authorList>
    </citation>
    <scope>NUCLEOTIDE SEQUENCE</scope>
</reference>
<evidence type="ECO:0000256" key="10">
    <source>
        <dbReference type="ARBA" id="ARBA00023146"/>
    </source>
</evidence>
<dbReference type="GO" id="GO:0005737">
    <property type="term" value="C:cytoplasm"/>
    <property type="evidence" value="ECO:0007669"/>
    <property type="project" value="UniProtKB-SubCell"/>
</dbReference>
<dbReference type="EC" id="6.1.1.20" evidence="11"/>
<dbReference type="PANTHER" id="PTHR11538">
    <property type="entry name" value="PHENYLALANYL-TRNA SYNTHETASE"/>
    <property type="match status" value="1"/>
</dbReference>
<dbReference type="FunFam" id="3.30.930.10:FF:000095">
    <property type="entry name" value="Phenylalanine--tRNA ligase alpha subunit"/>
    <property type="match status" value="1"/>
</dbReference>
<evidence type="ECO:0000313" key="13">
    <source>
        <dbReference type="EMBL" id="QNO55762.1"/>
    </source>
</evidence>
<dbReference type="GO" id="GO:0000049">
    <property type="term" value="F:tRNA binding"/>
    <property type="evidence" value="ECO:0007669"/>
    <property type="project" value="InterPro"/>
</dbReference>
<feature type="binding site" evidence="11">
    <location>
        <position position="365"/>
    </location>
    <ligand>
        <name>L-phenylalanine</name>
        <dbReference type="ChEBI" id="CHEBI:58095"/>
    </ligand>
</feature>
<dbReference type="GO" id="GO:0004826">
    <property type="term" value="F:phenylalanine-tRNA ligase activity"/>
    <property type="evidence" value="ECO:0007669"/>
    <property type="project" value="UniProtKB-UniRule"/>
</dbReference>
<dbReference type="InterPro" id="IPR006195">
    <property type="entry name" value="aa-tRNA-synth_II"/>
</dbReference>
<sequence>MKAEPKALTASENKVLLAIADEKEVCDPIRLSEETGINVDAVMQTAFMLAKDGLCEIKETHEDYYRLTEEGKTYVEQGLPEKRALAFLIDKGRATVDELQSFFDDDKESKIAINWLLRNKWTKIDKIGDERLLMPIITLDELSSDVNEAILRIVNAGEIERKVLAEAVTKEFGAVAINESLSLLSSRNLLESYSRVNRVIAITEAGKDTLTHTKPSSIGLTIVEEITQLTPELIRTGSWRDRKFKTYDVNLPSKAVYPAKIHPYQRILDSMRRIFTEMGFVEIKGELAQSAFWNFDALFVPQDHPAREMQDTFYLTRRKPIDAPEELIRNVKQMHEHGGSLNSTGWGGKWKSELGEEILLRTHTTAVTLKYLASHPKPPVKVFCIDRVYRRETIDPTHIPEFDQLEGIIMDKGVTFSHLLGYLATFYNKMGFPSIRFRPGYFPYTEPSVEVEVYMPERGWIELGGAGIFREEVTNPIGVQYPVLAWGLGIGRLAMLSLGLTDIRDLYRSDFDWLRRARVVR</sequence>
<dbReference type="InterPro" id="IPR022917">
    <property type="entry name" value="Phe_tRNA_ligase_alpha_bac/arc"/>
</dbReference>
<evidence type="ECO:0000256" key="6">
    <source>
        <dbReference type="ARBA" id="ARBA00022741"/>
    </source>
</evidence>
<dbReference type="InterPro" id="IPR045864">
    <property type="entry name" value="aa-tRNA-synth_II/BPL/LPL"/>
</dbReference>
<dbReference type="GO" id="GO:0006432">
    <property type="term" value="P:phenylalanyl-tRNA aminoacylation"/>
    <property type="evidence" value="ECO:0007669"/>
    <property type="project" value="UniProtKB-UniRule"/>
</dbReference>
<dbReference type="CDD" id="cd00496">
    <property type="entry name" value="PheRS_alpha_core"/>
    <property type="match status" value="1"/>
</dbReference>
<dbReference type="InterPro" id="IPR036388">
    <property type="entry name" value="WH-like_DNA-bd_sf"/>
</dbReference>
<dbReference type="HAMAP" id="MF_00282">
    <property type="entry name" value="Phe_tRNA_synth_alpha2"/>
    <property type="match status" value="1"/>
</dbReference>
<dbReference type="SUPFAM" id="SSF55681">
    <property type="entry name" value="Class II aaRS and biotin synthetases"/>
    <property type="match status" value="1"/>
</dbReference>
<evidence type="ECO:0000256" key="7">
    <source>
        <dbReference type="ARBA" id="ARBA00022840"/>
    </source>
</evidence>
<evidence type="ECO:0000256" key="2">
    <source>
        <dbReference type="ARBA" id="ARBA00006703"/>
    </source>
</evidence>
<dbReference type="InterPro" id="IPR004529">
    <property type="entry name" value="Phe-tRNA-synth_IIc_asu"/>
</dbReference>
<keyword evidence="7 11" id="KW-0067">ATP-binding</keyword>
<evidence type="ECO:0000256" key="4">
    <source>
        <dbReference type="ARBA" id="ARBA00022598"/>
    </source>
</evidence>
<organism evidence="13">
    <name type="scientific">Candidatus Methanophaga sp. ANME-1 ERB7</name>
    <dbReference type="NCBI Taxonomy" id="2759913"/>
    <lineage>
        <taxon>Archaea</taxon>
        <taxon>Methanobacteriati</taxon>
        <taxon>Methanobacteriota</taxon>
        <taxon>Stenosarchaea group</taxon>
        <taxon>Methanomicrobia</taxon>
        <taxon>Candidatus Methanophagales</taxon>
        <taxon>Candidatus Methanophagaceae</taxon>
        <taxon>Candidatus Methanophaga</taxon>
    </lineage>
</organism>
<protein>
    <recommendedName>
        <fullName evidence="11">Phenylalanine--tRNA ligase alpha subunit</fullName>
        <ecNumber evidence="11">6.1.1.20</ecNumber>
    </recommendedName>
    <alternativeName>
        <fullName evidence="11">Phenylalanyl-tRNA synthetase alpha subunit</fullName>
        <shortName evidence="11">PheRS</shortName>
    </alternativeName>
</protein>
<accession>A0A7G9Z678</accession>
<keyword evidence="6 11" id="KW-0547">Nucleotide-binding</keyword>
<dbReference type="PROSITE" id="PS50862">
    <property type="entry name" value="AA_TRNA_LIGASE_II"/>
    <property type="match status" value="1"/>
</dbReference>
<evidence type="ECO:0000256" key="3">
    <source>
        <dbReference type="ARBA" id="ARBA00022490"/>
    </source>
</evidence>
<feature type="binding site" evidence="11">
    <location>
        <position position="469"/>
    </location>
    <ligand>
        <name>L-phenylalanine</name>
        <dbReference type="ChEBI" id="CHEBI:58095"/>
    </ligand>
</feature>
<gene>
    <name evidence="11 13" type="primary">pheS</name>
    <name evidence="13" type="ORF">HKFFHJMH_00012</name>
</gene>
<dbReference type="Pfam" id="PF01409">
    <property type="entry name" value="tRNA-synt_2d"/>
    <property type="match status" value="1"/>
</dbReference>
<keyword evidence="8 11" id="KW-0460">Magnesium</keyword>
<dbReference type="NCBIfam" id="NF003210">
    <property type="entry name" value="PRK04172.1"/>
    <property type="match status" value="1"/>
</dbReference>